<organism evidence="3 4">
    <name type="scientific">Tardiphaga alba</name>
    <dbReference type="NCBI Taxonomy" id="340268"/>
    <lineage>
        <taxon>Bacteria</taxon>
        <taxon>Pseudomonadati</taxon>
        <taxon>Pseudomonadota</taxon>
        <taxon>Alphaproteobacteria</taxon>
        <taxon>Hyphomicrobiales</taxon>
        <taxon>Nitrobacteraceae</taxon>
        <taxon>Tardiphaga</taxon>
    </lineage>
</organism>
<keyword evidence="1" id="KW-0812">Transmembrane</keyword>
<evidence type="ECO:0000259" key="2">
    <source>
        <dbReference type="Pfam" id="PF07811"/>
    </source>
</evidence>
<evidence type="ECO:0000313" key="4">
    <source>
        <dbReference type="Proteomes" id="UP000682843"/>
    </source>
</evidence>
<evidence type="ECO:0000313" key="3">
    <source>
        <dbReference type="EMBL" id="QUS41448.1"/>
    </source>
</evidence>
<feature type="domain" description="TadE-like" evidence="2">
    <location>
        <begin position="24"/>
        <end position="66"/>
    </location>
</feature>
<gene>
    <name evidence="3" type="ORF">RPMA_23330</name>
</gene>
<reference evidence="3 4" key="1">
    <citation type="submission" date="2019-02" db="EMBL/GenBank/DDBJ databases">
        <title>Emended description of the genus Rhodopseudomonas and description of Rhodopseudomonas albus sp. nov., a non-phototrophic, heavy-metal-tolerant bacterium isolated from garden soil.</title>
        <authorList>
            <person name="Bao Z."/>
            <person name="Cao W.W."/>
            <person name="Sato Y."/>
            <person name="Nishizawa T."/>
            <person name="Zhao J."/>
            <person name="Guo Y."/>
            <person name="Ohta H."/>
        </authorList>
    </citation>
    <scope>NUCLEOTIDE SEQUENCE [LARGE SCALE GENOMIC DNA]</scope>
    <source>
        <strain evidence="3 4">SK50-23</strain>
    </source>
</reference>
<protein>
    <submittedName>
        <fullName evidence="3">Pilus assembly protein</fullName>
    </submittedName>
</protein>
<dbReference type="Pfam" id="PF07811">
    <property type="entry name" value="TadE"/>
    <property type="match status" value="1"/>
</dbReference>
<dbReference type="EMBL" id="CP036498">
    <property type="protein sequence ID" value="QUS41448.1"/>
    <property type="molecule type" value="Genomic_DNA"/>
</dbReference>
<feature type="transmembrane region" description="Helical" evidence="1">
    <location>
        <begin position="26"/>
        <end position="45"/>
    </location>
</feature>
<keyword evidence="1" id="KW-1133">Transmembrane helix</keyword>
<dbReference type="RefSeq" id="WP_211910087.1">
    <property type="nucleotide sequence ID" value="NZ_CP036498.1"/>
</dbReference>
<dbReference type="Proteomes" id="UP000682843">
    <property type="component" value="Chromosome"/>
</dbReference>
<evidence type="ECO:0000256" key="1">
    <source>
        <dbReference type="SAM" id="Phobius"/>
    </source>
</evidence>
<keyword evidence="4" id="KW-1185">Reference proteome</keyword>
<proteinExistence type="predicted"/>
<dbReference type="InterPro" id="IPR012495">
    <property type="entry name" value="TadE-like_dom"/>
</dbReference>
<sequence>MLLPIISLAVFTKRLRRFRRSQDGSAAVEFAMIAPMFFALIFAIMETGMVFLAGQVLETGVQDGARLVYTSQSASAADFKSAICGRVSSLMDCNKLDIDVRSYDAGTTITISDPIDAGGNYVPGGLVYQPPSYPSSKTVVVRGFYQWPLYVTGLGYNIANVSRGTSNSKRLLAATAAVGPQ</sequence>
<accession>A0ABX8AGA9</accession>
<keyword evidence="1" id="KW-0472">Membrane</keyword>
<name>A0ABX8AGA9_9BRAD</name>